<keyword evidence="4" id="KW-1185">Reference proteome</keyword>
<dbReference type="OrthoDB" id="6579237at2759"/>
<evidence type="ECO:0000313" key="4">
    <source>
        <dbReference type="Proteomes" id="UP000557230"/>
    </source>
</evidence>
<accession>A0A7L1GKA3</accession>
<dbReference type="InterPro" id="IPR026700">
    <property type="entry name" value="CCDC142"/>
</dbReference>
<feature type="domain" description="Coiled-coil protein 142 C-terminal" evidence="2">
    <location>
        <begin position="178"/>
        <end position="237"/>
    </location>
</feature>
<feature type="region of interest" description="Disordered" evidence="1">
    <location>
        <begin position="75"/>
        <end position="94"/>
    </location>
</feature>
<proteinExistence type="predicted"/>
<feature type="non-terminal residue" evidence="3">
    <location>
        <position position="238"/>
    </location>
</feature>
<dbReference type="EMBL" id="VXBD01009548">
    <property type="protein sequence ID" value="NXN14463.1"/>
    <property type="molecule type" value="Genomic_DNA"/>
</dbReference>
<evidence type="ECO:0000313" key="3">
    <source>
        <dbReference type="EMBL" id="NXN14463.1"/>
    </source>
</evidence>
<protein>
    <submittedName>
        <fullName evidence="3">CC142 protein</fullName>
    </submittedName>
</protein>
<dbReference type="PANTHER" id="PTHR21436">
    <property type="entry name" value="COILED-COIL DOMAIN-CONTAINING PROTEIN 142"/>
    <property type="match status" value="1"/>
</dbReference>
<dbReference type="InterPro" id="IPR055350">
    <property type="entry name" value="CCDC142_C"/>
</dbReference>
<feature type="non-terminal residue" evidence="3">
    <location>
        <position position="1"/>
    </location>
</feature>
<sequence length="238" mass="25912">GHPCGQSCLRLQILSRCVATAQASCWWLMSRACRYLSAWALPQFLIVTQGDLQLLKTETDKLVLLVIETFPVPGDTPPGLSPNTSGPRSPSPSPWELQLCQQLHSVATSIQLFSGDVLKMFSTDCKRMSAEIFDQTMPLGKHWRVGLRPGVFRCHRGSAASGTTARAEWASLCPFVPTDLPSSPSAYAAAAAQAVLGQVLQGAQLLPRDAQAPALARVTTAFLEAWMDHILAQRIKFR</sequence>
<dbReference type="PANTHER" id="PTHR21436:SF2">
    <property type="entry name" value="COILED-COIL DOMAIN-CONTAINING PROTEIN 142"/>
    <property type="match status" value="1"/>
</dbReference>
<organism evidence="3 4">
    <name type="scientific">Indicator maculatus</name>
    <name type="common">spotted honeyguide</name>
    <dbReference type="NCBI Taxonomy" id="545262"/>
    <lineage>
        <taxon>Eukaryota</taxon>
        <taxon>Metazoa</taxon>
        <taxon>Chordata</taxon>
        <taxon>Craniata</taxon>
        <taxon>Vertebrata</taxon>
        <taxon>Euteleostomi</taxon>
        <taxon>Archelosauria</taxon>
        <taxon>Archosauria</taxon>
        <taxon>Dinosauria</taxon>
        <taxon>Saurischia</taxon>
        <taxon>Theropoda</taxon>
        <taxon>Coelurosauria</taxon>
        <taxon>Aves</taxon>
        <taxon>Neognathae</taxon>
        <taxon>Neoaves</taxon>
        <taxon>Telluraves</taxon>
        <taxon>Coraciimorphae</taxon>
        <taxon>Piciformes</taxon>
        <taxon>Indicatoridae</taxon>
        <taxon>Indicator</taxon>
    </lineage>
</organism>
<reference evidence="3 4" key="1">
    <citation type="submission" date="2019-09" db="EMBL/GenBank/DDBJ databases">
        <title>Bird 10,000 Genomes (B10K) Project - Family phase.</title>
        <authorList>
            <person name="Zhang G."/>
        </authorList>
    </citation>
    <scope>NUCLEOTIDE SEQUENCE [LARGE SCALE GENOMIC DNA]</scope>
    <source>
        <strain evidence="3">B10K-DU-001-78</strain>
        <tissue evidence="3">Muscle</tissue>
    </source>
</reference>
<dbReference type="Proteomes" id="UP000557230">
    <property type="component" value="Unassembled WGS sequence"/>
</dbReference>
<name>A0A7L1GKA3_9PICI</name>
<dbReference type="Pfam" id="PF14923">
    <property type="entry name" value="CCDC142"/>
    <property type="match status" value="2"/>
</dbReference>
<evidence type="ECO:0000259" key="2">
    <source>
        <dbReference type="Pfam" id="PF14923"/>
    </source>
</evidence>
<evidence type="ECO:0000256" key="1">
    <source>
        <dbReference type="SAM" id="MobiDB-lite"/>
    </source>
</evidence>
<dbReference type="AlphaFoldDB" id="A0A7L1GKA3"/>
<gene>
    <name evidence="3" type="primary">Ccdc142</name>
    <name evidence="3" type="ORF">INDMAC_R15127</name>
</gene>
<feature type="domain" description="Coiled-coil protein 142 C-terminal" evidence="2">
    <location>
        <begin position="9"/>
        <end position="151"/>
    </location>
</feature>
<comment type="caution">
    <text evidence="3">The sequence shown here is derived from an EMBL/GenBank/DDBJ whole genome shotgun (WGS) entry which is preliminary data.</text>
</comment>